<reference evidence="2" key="1">
    <citation type="journal article" date="2015" name="Front. Microbiol.">
        <title>Combining genomic sequencing methods to explore viral diversity and reveal potential virus-host interactions.</title>
        <authorList>
            <person name="Chow C.E."/>
            <person name="Winget D.M."/>
            <person name="White R.A.III."/>
            <person name="Hallam S.J."/>
            <person name="Suttle C.A."/>
        </authorList>
    </citation>
    <scope>NUCLEOTIDE SEQUENCE</scope>
    <source>
        <strain evidence="2">Anoxic2_4</strain>
    </source>
</reference>
<feature type="domain" description="Predicted 3'-5' exonuclease PolB-like" evidence="1">
    <location>
        <begin position="86"/>
        <end position="192"/>
    </location>
</feature>
<dbReference type="InterPro" id="IPR012337">
    <property type="entry name" value="RNaseH-like_sf"/>
</dbReference>
<dbReference type="Pfam" id="PF10108">
    <property type="entry name" value="DNA_pol_B_exo2"/>
    <property type="match status" value="1"/>
</dbReference>
<organism evidence="2">
    <name type="scientific">uncultured marine virus</name>
    <dbReference type="NCBI Taxonomy" id="186617"/>
    <lineage>
        <taxon>Viruses</taxon>
        <taxon>environmental samples</taxon>
    </lineage>
</organism>
<dbReference type="InterPro" id="IPR036397">
    <property type="entry name" value="RNaseH_sf"/>
</dbReference>
<dbReference type="GO" id="GO:0003676">
    <property type="term" value="F:nucleic acid binding"/>
    <property type="evidence" value="ECO:0007669"/>
    <property type="project" value="InterPro"/>
</dbReference>
<accession>A0A0F7L380</accession>
<protein>
    <recommendedName>
        <fullName evidence="1">Predicted 3'-5' exonuclease PolB-like domain-containing protein</fullName>
    </recommendedName>
</protein>
<proteinExistence type="predicted"/>
<sequence>MIILDIETKPQASLVELFSRGIKAPKTYKDPAKIKEYIENKKAGSKKGMSVDTDYADILCVGVYDTELNGGTAYVVEPDQLPEILEKEQMVVTFNGKKFDIPLIIKYGIKHGLDLPYARLKLMMKRYDNSRHIDLMEELGQGNFRSLDEYLQIYLGISKKPIDFETASDEEIKEHCMEDIVNTYKLYKKFSKLF</sequence>
<dbReference type="SUPFAM" id="SSF53098">
    <property type="entry name" value="Ribonuclease H-like"/>
    <property type="match status" value="1"/>
</dbReference>
<dbReference type="Gene3D" id="3.30.420.10">
    <property type="entry name" value="Ribonuclease H-like superfamily/Ribonuclease H"/>
    <property type="match status" value="1"/>
</dbReference>
<dbReference type="EMBL" id="KR029588">
    <property type="protein sequence ID" value="AKH47019.1"/>
    <property type="molecule type" value="Genomic_DNA"/>
</dbReference>
<evidence type="ECO:0000259" key="1">
    <source>
        <dbReference type="Pfam" id="PF10108"/>
    </source>
</evidence>
<dbReference type="InterPro" id="IPR019288">
    <property type="entry name" value="3'-5'_exonuclease_PolB-like"/>
</dbReference>
<evidence type="ECO:0000313" key="2">
    <source>
        <dbReference type="EMBL" id="AKH47019.1"/>
    </source>
</evidence>
<name>A0A0F7L380_9VIRU</name>
<reference evidence="2" key="2">
    <citation type="submission" date="2015-03" db="EMBL/GenBank/DDBJ databases">
        <authorList>
            <person name="Chow C.-E.T."/>
            <person name="Winget D.M."/>
            <person name="White R.A.III."/>
            <person name="Hallam S.J."/>
            <person name="Suttle C.A."/>
        </authorList>
    </citation>
    <scope>NUCLEOTIDE SEQUENCE</scope>
    <source>
        <strain evidence="2">Anoxic2_4</strain>
    </source>
</reference>